<dbReference type="Pfam" id="PF02801">
    <property type="entry name" value="Ketoacyl-synt_C"/>
    <property type="match status" value="1"/>
</dbReference>
<comment type="catalytic activity">
    <reaction evidence="17">
        <text>3-oxodecanoyl-[ACP] + NADPH + H(+) = (3R)-hydroxydecanoyl-[ACP] + NADP(+)</text>
        <dbReference type="Rhea" id="RHEA:41856"/>
        <dbReference type="Rhea" id="RHEA-COMP:9637"/>
        <dbReference type="Rhea" id="RHEA-COMP:9638"/>
        <dbReference type="ChEBI" id="CHEBI:15378"/>
        <dbReference type="ChEBI" id="CHEBI:57783"/>
        <dbReference type="ChEBI" id="CHEBI:58349"/>
        <dbReference type="ChEBI" id="CHEBI:78464"/>
        <dbReference type="ChEBI" id="CHEBI:78466"/>
    </reaction>
    <physiologicalReaction direction="left-to-right" evidence="17">
        <dbReference type="Rhea" id="RHEA:41857"/>
    </physiologicalReaction>
</comment>
<dbReference type="GO" id="GO:0016297">
    <property type="term" value="F:fatty acyl-[ACP] hydrolase activity"/>
    <property type="evidence" value="ECO:0007669"/>
    <property type="project" value="UniProtKB-EC"/>
</dbReference>
<comment type="catalytic activity">
    <reaction evidence="30">
        <text>3-oxohexanoyl-[ACP] + NADPH + H(+) = (3R)-hydroxyhexanoyl-[ACP] + NADP(+)</text>
        <dbReference type="Rhea" id="RHEA:41824"/>
        <dbReference type="Rhea" id="RHEA-COMP:9629"/>
        <dbReference type="Rhea" id="RHEA-COMP:9630"/>
        <dbReference type="ChEBI" id="CHEBI:15378"/>
        <dbReference type="ChEBI" id="CHEBI:57783"/>
        <dbReference type="ChEBI" id="CHEBI:58349"/>
        <dbReference type="ChEBI" id="CHEBI:78456"/>
        <dbReference type="ChEBI" id="CHEBI:78457"/>
    </reaction>
    <physiologicalReaction direction="left-to-right" evidence="30">
        <dbReference type="Rhea" id="RHEA:41825"/>
    </physiologicalReaction>
</comment>
<evidence type="ECO:0000256" key="6">
    <source>
        <dbReference type="ARBA" id="ARBA00023373"/>
    </source>
</evidence>
<evidence type="ECO:0000256" key="36">
    <source>
        <dbReference type="ARBA" id="ARBA00049109"/>
    </source>
</evidence>
<proteinExistence type="predicted"/>
<dbReference type="Pfam" id="PF00109">
    <property type="entry name" value="ketoacyl-synt"/>
    <property type="match status" value="1"/>
</dbReference>
<evidence type="ECO:0000256" key="26">
    <source>
        <dbReference type="ARBA" id="ARBA00048281"/>
    </source>
</evidence>
<comment type="catalytic activity">
    <reaction evidence="21">
        <text>(2E)-hexadecenoyl-[ACP] + NADPH + H(+) = hexadecanoyl-[ACP] + NADP(+)</text>
        <dbReference type="Rhea" id="RHEA:41912"/>
        <dbReference type="Rhea" id="RHEA-COMP:9651"/>
        <dbReference type="Rhea" id="RHEA-COMP:9652"/>
        <dbReference type="ChEBI" id="CHEBI:15378"/>
        <dbReference type="ChEBI" id="CHEBI:57783"/>
        <dbReference type="ChEBI" id="CHEBI:58349"/>
        <dbReference type="ChEBI" id="CHEBI:78481"/>
        <dbReference type="ChEBI" id="CHEBI:78483"/>
    </reaction>
    <physiologicalReaction direction="left-to-right" evidence="21">
        <dbReference type="Rhea" id="RHEA:41913"/>
    </physiologicalReaction>
</comment>
<organism evidence="45">
    <name type="scientific">Papilio xuthus</name>
    <name type="common">Asian swallowtail butterfly</name>
    <dbReference type="NCBI Taxonomy" id="66420"/>
    <lineage>
        <taxon>Eukaryota</taxon>
        <taxon>Metazoa</taxon>
        <taxon>Ecdysozoa</taxon>
        <taxon>Arthropoda</taxon>
        <taxon>Hexapoda</taxon>
        <taxon>Insecta</taxon>
        <taxon>Pterygota</taxon>
        <taxon>Neoptera</taxon>
        <taxon>Endopterygota</taxon>
        <taxon>Lepidoptera</taxon>
        <taxon>Glossata</taxon>
        <taxon>Ditrysia</taxon>
        <taxon>Papilionoidea</taxon>
        <taxon>Papilionidae</taxon>
        <taxon>Papilioninae</taxon>
        <taxon>Papilio</taxon>
    </lineage>
</organism>
<evidence type="ECO:0000256" key="4">
    <source>
        <dbReference type="ARBA" id="ARBA00023332"/>
    </source>
</evidence>
<comment type="catalytic activity">
    <reaction evidence="35">
        <text>(2E)-octadecenoyl-[ACP] + NADPH + H(+) = octadecanoyl-[ACP] + NADP(+)</text>
        <dbReference type="Rhea" id="RHEA:41928"/>
        <dbReference type="Rhea" id="RHEA-COMP:9655"/>
        <dbReference type="Rhea" id="RHEA-COMP:9656"/>
        <dbReference type="ChEBI" id="CHEBI:15378"/>
        <dbReference type="ChEBI" id="CHEBI:57783"/>
        <dbReference type="ChEBI" id="CHEBI:58349"/>
        <dbReference type="ChEBI" id="CHEBI:78489"/>
        <dbReference type="ChEBI" id="CHEBI:78495"/>
    </reaction>
    <physiologicalReaction direction="left-to-right" evidence="35">
        <dbReference type="Rhea" id="RHEA:41929"/>
    </physiologicalReaction>
</comment>
<comment type="catalytic activity">
    <reaction evidence="28">
        <text>(2E)-octenoyl-[ACP] + NADPH + H(+) = octanoyl-[ACP] + NADP(+)</text>
        <dbReference type="Rhea" id="RHEA:41848"/>
        <dbReference type="Rhea" id="RHEA-COMP:9635"/>
        <dbReference type="Rhea" id="RHEA-COMP:9636"/>
        <dbReference type="ChEBI" id="CHEBI:15378"/>
        <dbReference type="ChEBI" id="CHEBI:57783"/>
        <dbReference type="ChEBI" id="CHEBI:58349"/>
        <dbReference type="ChEBI" id="CHEBI:78462"/>
        <dbReference type="ChEBI" id="CHEBI:78463"/>
    </reaction>
    <physiologicalReaction direction="left-to-right" evidence="28">
        <dbReference type="Rhea" id="RHEA:41849"/>
    </physiologicalReaction>
</comment>
<comment type="catalytic activity">
    <reaction evidence="26">
        <text>(2E)-dodecenoyl-[ACP] + NADPH + H(+) = dodecanoyl-[ACP] + NADP(+)</text>
        <dbReference type="Rhea" id="RHEA:41880"/>
        <dbReference type="Rhea" id="RHEA-COMP:9643"/>
        <dbReference type="Rhea" id="RHEA-COMP:9644"/>
        <dbReference type="ChEBI" id="CHEBI:15378"/>
        <dbReference type="ChEBI" id="CHEBI:57783"/>
        <dbReference type="ChEBI" id="CHEBI:58349"/>
        <dbReference type="ChEBI" id="CHEBI:65264"/>
        <dbReference type="ChEBI" id="CHEBI:78472"/>
    </reaction>
    <physiologicalReaction direction="left-to-right" evidence="26">
        <dbReference type="Rhea" id="RHEA:41881"/>
    </physiologicalReaction>
</comment>
<dbReference type="KEGG" id="pxu:106114263"/>
<comment type="catalytic activity">
    <reaction evidence="19">
        <text>(2E)-butenoyl-[ACP] + NADPH + H(+) = butanoyl-[ACP] + NADP(+)</text>
        <dbReference type="Rhea" id="RHEA:41812"/>
        <dbReference type="Rhea" id="RHEA-COMP:9627"/>
        <dbReference type="Rhea" id="RHEA-COMP:9628"/>
        <dbReference type="ChEBI" id="CHEBI:15378"/>
        <dbReference type="ChEBI" id="CHEBI:57783"/>
        <dbReference type="ChEBI" id="CHEBI:58349"/>
        <dbReference type="ChEBI" id="CHEBI:78453"/>
        <dbReference type="ChEBI" id="CHEBI:78454"/>
    </reaction>
    <physiologicalReaction direction="left-to-right" evidence="19">
        <dbReference type="Rhea" id="RHEA:41813"/>
    </physiologicalReaction>
</comment>
<dbReference type="InterPro" id="IPR050091">
    <property type="entry name" value="PKS_NRPS_Biosynth_Enz"/>
</dbReference>
<evidence type="ECO:0000256" key="21">
    <source>
        <dbReference type="ARBA" id="ARBA00047810"/>
    </source>
</evidence>
<dbReference type="Gene3D" id="3.40.50.720">
    <property type="entry name" value="NAD(P)-binding Rossmann-like Domain"/>
    <property type="match status" value="1"/>
</dbReference>
<evidence type="ECO:0000256" key="3">
    <source>
        <dbReference type="ARBA" id="ARBA00022898"/>
    </source>
</evidence>
<evidence type="ECO:0000256" key="43">
    <source>
        <dbReference type="ARBA" id="ARBA00049533"/>
    </source>
</evidence>
<feature type="domain" description="Ketosynthase family 3 (KS3)" evidence="44">
    <location>
        <begin position="12"/>
        <end position="421"/>
    </location>
</feature>
<dbReference type="SMART" id="SM00827">
    <property type="entry name" value="PKS_AT"/>
    <property type="match status" value="1"/>
</dbReference>
<dbReference type="Gene3D" id="3.40.47.10">
    <property type="match status" value="1"/>
</dbReference>
<dbReference type="InterPro" id="IPR014030">
    <property type="entry name" value="Ketoacyl_synth_N"/>
</dbReference>
<dbReference type="InterPro" id="IPR032821">
    <property type="entry name" value="PKS_assoc"/>
</dbReference>
<evidence type="ECO:0000256" key="24">
    <source>
        <dbReference type="ARBA" id="ARBA00047961"/>
    </source>
</evidence>
<dbReference type="Gene3D" id="3.40.50.1820">
    <property type="entry name" value="alpha/beta hydrolase"/>
    <property type="match status" value="1"/>
</dbReference>
<dbReference type="Gene3D" id="3.40.366.10">
    <property type="entry name" value="Malonyl-Coenzyme A Acyl Carrier Protein, domain 2"/>
    <property type="match status" value="1"/>
</dbReference>
<comment type="catalytic activity">
    <reaction evidence="36">
        <text>decanoyl-[ACP] + malonyl-[ACP] + H(+) = 3-oxododecanoyl-[ACP] + holo-[ACP] + CO2</text>
        <dbReference type="Rhea" id="RHEA:41868"/>
        <dbReference type="Rhea" id="RHEA-COMP:9623"/>
        <dbReference type="Rhea" id="RHEA-COMP:9640"/>
        <dbReference type="Rhea" id="RHEA-COMP:9641"/>
        <dbReference type="Rhea" id="RHEA-COMP:9685"/>
        <dbReference type="ChEBI" id="CHEBI:15378"/>
        <dbReference type="ChEBI" id="CHEBI:16526"/>
        <dbReference type="ChEBI" id="CHEBI:64479"/>
        <dbReference type="ChEBI" id="CHEBI:78449"/>
        <dbReference type="ChEBI" id="CHEBI:78468"/>
        <dbReference type="ChEBI" id="CHEBI:78469"/>
    </reaction>
    <physiologicalReaction direction="left-to-right" evidence="36">
        <dbReference type="Rhea" id="RHEA:41869"/>
    </physiologicalReaction>
</comment>
<evidence type="ECO:0000259" key="44">
    <source>
        <dbReference type="PROSITE" id="PS52004"/>
    </source>
</evidence>
<dbReference type="SUPFAM" id="SSF53901">
    <property type="entry name" value="Thiolase-like"/>
    <property type="match status" value="2"/>
</dbReference>
<dbReference type="InterPro" id="IPR016035">
    <property type="entry name" value="Acyl_Trfase/lysoPLipase"/>
</dbReference>
<evidence type="ECO:0000256" key="19">
    <source>
        <dbReference type="ARBA" id="ARBA00047500"/>
    </source>
</evidence>
<evidence type="ECO:0000256" key="39">
    <source>
        <dbReference type="ARBA" id="ARBA00049414"/>
    </source>
</evidence>
<sequence>MPSGDGRCMPIGDEIVISGMSGKFPKSENVMEFMENLYNQLDMVIEVETEIQDPEIPKYQGMIDNMNKFDATFFKVTYKQVLSMNNQCRQVMSYAYGAVYDSGINPLQMKNKRLGVFIASSNVGDKPLLSNDYKNELKSTNNFIISGSCKTMYANRISYWFDSKSPSYYIDCGCVGSLALVDLACHSILSGDCEAALVGGCSMCIGSTVTMNLNNAGLLCSDGKTKCFDKEADGYVRSESFGFLFLQKAKDAKRIYAEIYHTKLGYCSSPLNNRQIIHHSNSKDIIKFLKKFYSETDVSPQEVEYVEANGIANAEDDKNELEAIGEIFGNKESAVKIGCVKSNMGNSESASGLCALTKVCLAYRNGELSGNLHYENPHDDVDAVRDGRIEVVHENTPFKRRFAAVNSFSYTGPMAHVLLKGHYKEKIYKKYTANIPYLVNVSSRNETGVHRMFEIVAAMPIDAEYIGLLHNIHKIETPGHTARGFIILGSKLEGKNEKTCVLSKSIQHYKGIKPPVCFMYSGMGSQWCKMGADLMNAPIFSAAIEKCHKVLEPKGVNIVDILTSDDQTIFEDIINCFVGITAVQIGLTDILRALEIVPDCIIGHSAGELGCAYADGGLTLEETILSAYYRGLASKQTEVIRGAMAAVGMGYHDLKKICPADIEIACHNSAGSSTISGPIDALKDFVASLKSRSIFAKEVPCGNIAYHSKYVAAVGPPLFNALKEVIKNPRKRTSKWLSTSILQSRWDEDIATLSSAEYFTNNLVSPVYFEETSKLIPNEAVVIEIAPHGLLQAIVKRSHESCEHVPLTRRGHENPTKFLLEAIGRLYQSGLNPQVHLLYPKIEYPVATETPLLSNLVWWEHSENWPICCEAKKIRKQGQICKYFISLYDDDNKFINRYIRNGVNIIPEALILVLTWKTLAMARNVDHNQMSVKFDNVYFNREVSLGKNEFAKITVSINKGNHRFEVTNYDIVVSSGYITDEFESEKCNFEPMKENSEDDILLTSEEIYRLLSFRGYYFNKEFQAIRSANSSISKATVEWTGEWMSYIDALMQLNIMKRNHNGISTPKMIQQLVIDVNEHVSGDLKEKVEHEATIFDVHDTIICGGVTIKDMVFSDKAVVHPQVPSILLAKGNWTPVLGDDNIPGQWGGHHYTPVLSRDKAEEFIVTMKTQNFENITFEQIATPKYLASNTVKVYYGGVSQKDCQQSIFGNNSASLGLGMDFSGKDVNGEQVMGLLTKGALSSVVVPDPELVWPVPRHWSLQEAATVPLPYVHAFYILSKAKLISGDRVLVIGGAGALGLALISICLSLGYAVYTTVSTLRKKEALLKLYPNLNENNIICEQNDEVLYDRIVIQTDNQLCKVVVSCASGRLREVAMKCVGFSGTFLDVNQHDVELNKSFGMSYMWHSRNYKFVDLSSLFERNNSAEKQTIKCMVFEGIANGVVRPVPSITYDIEEVPSALRLLSSRNNIGRVLIKMNLPSKNIIVPRITCSSTASYVVVCAEDVLSLELIELLICRGARNITVLWNGSATAYLLFKTRYLKESQSSVNIVIKNETNDQECTKAVKEAGGSLDGVFFVVGKNEKHSDDLSEEQILLARNKILLSTIASMDFATRSLCKNLRYFVIVSELSRNINDTKIYLQAEKICKKRQSVGLPGLIFAVEISDELSKYSISKNNIAIKAIPEVLNALEKSLNMNYHNIKAMIGPCGETNSHAIKQKQIDSKTKCTAPKTFVESERKAEGKVISEFSLTNDNGDFMPNKNNDFGIFYSHIESDVYEITAHPLVRMPTKAYQYFKDKFEIDPSVTHLILIPSFEGHHRIFEDLCEPLKIRAVTMKLDTDLNGSSIQEMALNIYKILSRKLHFNKKFYLLGYSFGVNVALELAALIEQQGERGIVYCLDSSPDALKHLMRTYAGDLSNANLQNVVAARMFHLTTGLNSEELMKELETIDSWDKKIDIFIRRVKKLVPYSHDYMRSLLETTYNRFVLAREYQPNLKLNSELILIKSTASAEFVNLPDDYNLVKYSERPVKVYNIDGDHASAPYDVRVPTIINDSLETKLLNKFNKANTCETYLLYDTS</sequence>
<comment type="catalytic activity">
    <reaction evidence="18">
        <text>tetradecanoyl-[ACP] + malonyl-[ACP] + H(+) = 3-oxohexadecanoyl-[ACP] + holo-[ACP] + CO2</text>
        <dbReference type="Rhea" id="RHEA:41900"/>
        <dbReference type="Rhea" id="RHEA-COMP:9623"/>
        <dbReference type="Rhea" id="RHEA-COMP:9648"/>
        <dbReference type="Rhea" id="RHEA-COMP:9649"/>
        <dbReference type="Rhea" id="RHEA-COMP:9685"/>
        <dbReference type="ChEBI" id="CHEBI:15378"/>
        <dbReference type="ChEBI" id="CHEBI:16526"/>
        <dbReference type="ChEBI" id="CHEBI:64479"/>
        <dbReference type="ChEBI" id="CHEBI:78449"/>
        <dbReference type="ChEBI" id="CHEBI:78477"/>
        <dbReference type="ChEBI" id="CHEBI:78478"/>
    </reaction>
    <physiologicalReaction direction="left-to-right" evidence="18">
        <dbReference type="Rhea" id="RHEA:41901"/>
    </physiologicalReaction>
</comment>
<comment type="catalytic activity">
    <reaction evidence="12">
        <text>(3R)-hydroxybutanoyl-[ACP] = (2E)-butenoyl-[ACP] + H2O</text>
        <dbReference type="Rhea" id="RHEA:41808"/>
        <dbReference type="Rhea" id="RHEA-COMP:9626"/>
        <dbReference type="Rhea" id="RHEA-COMP:9627"/>
        <dbReference type="ChEBI" id="CHEBI:15377"/>
        <dbReference type="ChEBI" id="CHEBI:78451"/>
        <dbReference type="ChEBI" id="CHEBI:78453"/>
    </reaction>
    <physiologicalReaction direction="left-to-right" evidence="12">
        <dbReference type="Rhea" id="RHEA:41809"/>
    </physiologicalReaction>
</comment>
<dbReference type="InterPro" id="IPR020843">
    <property type="entry name" value="ER"/>
</dbReference>
<evidence type="ECO:0000256" key="30">
    <source>
        <dbReference type="ARBA" id="ARBA00048571"/>
    </source>
</evidence>
<dbReference type="GO" id="GO:0019171">
    <property type="term" value="F:(3R)-hydroxyacyl-[acyl-carrier-protein] dehydratase activity"/>
    <property type="evidence" value="ECO:0007669"/>
    <property type="project" value="UniProtKB-EC"/>
</dbReference>
<evidence type="ECO:0000256" key="31">
    <source>
        <dbReference type="ARBA" id="ARBA00048650"/>
    </source>
</evidence>
<evidence type="ECO:0000256" key="9">
    <source>
        <dbReference type="ARBA" id="ARBA00023398"/>
    </source>
</evidence>
<dbReference type="GO" id="GO:0004315">
    <property type="term" value="F:3-oxoacyl-[acyl-carrier-protein] synthase activity"/>
    <property type="evidence" value="ECO:0007669"/>
    <property type="project" value="UniProtKB-EC"/>
</dbReference>
<dbReference type="GO" id="GO:0004312">
    <property type="term" value="F:fatty acid synthase activity"/>
    <property type="evidence" value="ECO:0007669"/>
    <property type="project" value="TreeGrafter"/>
</dbReference>
<comment type="catalytic activity">
    <reaction evidence="31">
        <text>a 2,3-saturated acyl-[ACP] + NADP(+) = a (2E)-enoyl-[ACP] + NADPH + H(+)</text>
        <dbReference type="Rhea" id="RHEA:22564"/>
        <dbReference type="Rhea" id="RHEA-COMP:9925"/>
        <dbReference type="Rhea" id="RHEA-COMP:9926"/>
        <dbReference type="ChEBI" id="CHEBI:15378"/>
        <dbReference type="ChEBI" id="CHEBI:57783"/>
        <dbReference type="ChEBI" id="CHEBI:58349"/>
        <dbReference type="ChEBI" id="CHEBI:78784"/>
        <dbReference type="ChEBI" id="CHEBI:78785"/>
        <dbReference type="EC" id="1.3.1.39"/>
    </reaction>
    <physiologicalReaction direction="right-to-left" evidence="31">
        <dbReference type="Rhea" id="RHEA:22566"/>
    </physiologicalReaction>
</comment>
<evidence type="ECO:0000256" key="32">
    <source>
        <dbReference type="ARBA" id="ARBA00048691"/>
    </source>
</evidence>
<comment type="catalytic activity">
    <reaction evidence="9">
        <text>(3R)-hydroxytetradecanoyl-[ACP] = (2E)-tetradecenoyl-[ACP] + H2O</text>
        <dbReference type="Rhea" id="RHEA:41892"/>
        <dbReference type="Rhea" id="RHEA-COMP:9646"/>
        <dbReference type="Rhea" id="RHEA-COMP:9647"/>
        <dbReference type="ChEBI" id="CHEBI:15377"/>
        <dbReference type="ChEBI" id="CHEBI:78474"/>
        <dbReference type="ChEBI" id="CHEBI:78475"/>
    </reaction>
    <physiologicalReaction direction="left-to-right" evidence="9">
        <dbReference type="Rhea" id="RHEA:41893"/>
    </physiologicalReaction>
</comment>
<comment type="catalytic activity">
    <reaction evidence="15">
        <text>hexanoyl-[ACP] + malonyl-[ACP] + H(+) = 3-oxooctanoyl-[ACP] + holo-[ACP] + CO2</text>
        <dbReference type="Rhea" id="RHEA:41836"/>
        <dbReference type="Rhea" id="RHEA-COMP:9623"/>
        <dbReference type="Rhea" id="RHEA-COMP:9632"/>
        <dbReference type="Rhea" id="RHEA-COMP:9633"/>
        <dbReference type="Rhea" id="RHEA-COMP:9685"/>
        <dbReference type="ChEBI" id="CHEBI:15378"/>
        <dbReference type="ChEBI" id="CHEBI:16526"/>
        <dbReference type="ChEBI" id="CHEBI:64479"/>
        <dbReference type="ChEBI" id="CHEBI:78449"/>
        <dbReference type="ChEBI" id="CHEBI:78459"/>
        <dbReference type="ChEBI" id="CHEBI:78460"/>
    </reaction>
    <physiologicalReaction direction="left-to-right" evidence="15">
        <dbReference type="Rhea" id="RHEA:41837"/>
    </physiologicalReaction>
</comment>
<dbReference type="InterPro" id="IPR016036">
    <property type="entry name" value="Malonyl_transacylase_ACP-bd"/>
</dbReference>
<comment type="catalytic activity">
    <reaction evidence="5">
        <text>(3R)-hydroxydodecanoyl-[ACP] = (2E)-dodecenoyl-[ACP] + H2O</text>
        <dbReference type="Rhea" id="RHEA:41876"/>
        <dbReference type="Rhea" id="RHEA-COMP:9642"/>
        <dbReference type="Rhea" id="RHEA-COMP:9643"/>
        <dbReference type="ChEBI" id="CHEBI:15377"/>
        <dbReference type="ChEBI" id="CHEBI:78470"/>
        <dbReference type="ChEBI" id="CHEBI:78472"/>
    </reaction>
    <physiologicalReaction direction="left-to-right" evidence="5">
        <dbReference type="Rhea" id="RHEA:41877"/>
    </physiologicalReaction>
</comment>
<dbReference type="InterPro" id="IPR014031">
    <property type="entry name" value="Ketoacyl_synth_C"/>
</dbReference>
<comment type="catalytic activity">
    <reaction evidence="42">
        <text>(2E)-decenoyl-[ACP] + NADPH + H(+) = decanoyl-[ACP] + NADP(+)</text>
        <dbReference type="Rhea" id="RHEA:41864"/>
        <dbReference type="Rhea" id="RHEA-COMP:9639"/>
        <dbReference type="Rhea" id="RHEA-COMP:9640"/>
        <dbReference type="ChEBI" id="CHEBI:15378"/>
        <dbReference type="ChEBI" id="CHEBI:57783"/>
        <dbReference type="ChEBI" id="CHEBI:58349"/>
        <dbReference type="ChEBI" id="CHEBI:78467"/>
        <dbReference type="ChEBI" id="CHEBI:78468"/>
    </reaction>
    <physiologicalReaction direction="left-to-right" evidence="42">
        <dbReference type="Rhea" id="RHEA:41865"/>
    </physiologicalReaction>
</comment>
<dbReference type="SMART" id="SM00829">
    <property type="entry name" value="PKS_ER"/>
    <property type="match status" value="1"/>
</dbReference>
<dbReference type="PANTHER" id="PTHR43775">
    <property type="entry name" value="FATTY ACID SYNTHASE"/>
    <property type="match status" value="1"/>
</dbReference>
<keyword evidence="2" id="KW-0702">S-nitrosylation</keyword>
<evidence type="ECO:0000256" key="18">
    <source>
        <dbReference type="ARBA" id="ARBA00047451"/>
    </source>
</evidence>
<comment type="catalytic activity">
    <reaction evidence="25">
        <text>hexadecanoyl-[ACP] + malonyl-[ACP] + H(+) = 3-oxooctadecanoyl-[ACP] + holo-[ACP] + CO2</text>
        <dbReference type="Rhea" id="RHEA:41916"/>
        <dbReference type="Rhea" id="RHEA-COMP:9623"/>
        <dbReference type="Rhea" id="RHEA-COMP:9652"/>
        <dbReference type="Rhea" id="RHEA-COMP:9653"/>
        <dbReference type="Rhea" id="RHEA-COMP:9685"/>
        <dbReference type="ChEBI" id="CHEBI:15378"/>
        <dbReference type="ChEBI" id="CHEBI:16526"/>
        <dbReference type="ChEBI" id="CHEBI:64479"/>
        <dbReference type="ChEBI" id="CHEBI:78449"/>
        <dbReference type="ChEBI" id="CHEBI:78483"/>
        <dbReference type="ChEBI" id="CHEBI:78487"/>
    </reaction>
    <physiologicalReaction direction="left-to-right" evidence="25">
        <dbReference type="Rhea" id="RHEA:41917"/>
    </physiologicalReaction>
</comment>
<evidence type="ECO:0000256" key="27">
    <source>
        <dbReference type="ARBA" id="ARBA00048289"/>
    </source>
</evidence>
<dbReference type="Gene3D" id="3.10.129.110">
    <property type="entry name" value="Polyketide synthase dehydratase"/>
    <property type="match status" value="1"/>
</dbReference>
<reference evidence="45" key="1">
    <citation type="submission" date="2025-08" db="UniProtKB">
        <authorList>
            <consortium name="RefSeq"/>
        </authorList>
    </citation>
    <scope>IDENTIFICATION</scope>
</reference>
<evidence type="ECO:0000256" key="41">
    <source>
        <dbReference type="ARBA" id="ARBA00049449"/>
    </source>
</evidence>
<evidence type="ECO:0000256" key="29">
    <source>
        <dbReference type="ARBA" id="ARBA00048506"/>
    </source>
</evidence>
<dbReference type="Pfam" id="PF00975">
    <property type="entry name" value="Thioesterase"/>
    <property type="match status" value="1"/>
</dbReference>
<evidence type="ECO:0000256" key="17">
    <source>
        <dbReference type="ARBA" id="ARBA00047440"/>
    </source>
</evidence>
<evidence type="ECO:0000256" key="8">
    <source>
        <dbReference type="ARBA" id="ARBA00023394"/>
    </source>
</evidence>
<dbReference type="Pfam" id="PF16197">
    <property type="entry name" value="KAsynt_C_assoc"/>
    <property type="match status" value="1"/>
</dbReference>
<comment type="catalytic activity">
    <reaction evidence="37">
        <text>(2E)-tetradecenoyl-[ACP] + NADPH + H(+) = tetradecanoyl-[ACP] + NADP(+)</text>
        <dbReference type="Rhea" id="RHEA:41896"/>
        <dbReference type="Rhea" id="RHEA-COMP:9647"/>
        <dbReference type="Rhea" id="RHEA-COMP:9648"/>
        <dbReference type="ChEBI" id="CHEBI:15378"/>
        <dbReference type="ChEBI" id="CHEBI:57783"/>
        <dbReference type="ChEBI" id="CHEBI:58349"/>
        <dbReference type="ChEBI" id="CHEBI:78475"/>
        <dbReference type="ChEBI" id="CHEBI:78477"/>
    </reaction>
    <physiologicalReaction direction="left-to-right" evidence="37">
        <dbReference type="Rhea" id="RHEA:41897"/>
    </physiologicalReaction>
</comment>
<dbReference type="InterPro" id="IPR001031">
    <property type="entry name" value="Thioesterase"/>
</dbReference>
<comment type="catalytic activity">
    <reaction evidence="41">
        <text>butanoyl-[ACP] + malonyl-[ACP] + H(+) = 3-oxohexanoyl-[ACP] + holo-[ACP] + CO2</text>
        <dbReference type="Rhea" id="RHEA:41820"/>
        <dbReference type="Rhea" id="RHEA-COMP:9623"/>
        <dbReference type="Rhea" id="RHEA-COMP:9628"/>
        <dbReference type="Rhea" id="RHEA-COMP:9629"/>
        <dbReference type="Rhea" id="RHEA-COMP:9685"/>
        <dbReference type="ChEBI" id="CHEBI:15378"/>
        <dbReference type="ChEBI" id="CHEBI:16526"/>
        <dbReference type="ChEBI" id="CHEBI:64479"/>
        <dbReference type="ChEBI" id="CHEBI:78449"/>
        <dbReference type="ChEBI" id="CHEBI:78454"/>
        <dbReference type="ChEBI" id="CHEBI:78456"/>
    </reaction>
    <physiologicalReaction direction="left-to-right" evidence="41">
        <dbReference type="Rhea" id="RHEA:41821"/>
    </physiologicalReaction>
</comment>
<evidence type="ECO:0000256" key="1">
    <source>
        <dbReference type="ARBA" id="ARBA00005189"/>
    </source>
</evidence>
<dbReference type="InterPro" id="IPR020841">
    <property type="entry name" value="PKS_Beta-ketoAc_synthase_dom"/>
</dbReference>
<accession>A0AAJ6Z0S2</accession>
<comment type="catalytic activity">
    <reaction evidence="22">
        <text>(2E)-hexenoyl-[ACP] + NADPH + H(+) = hexanoyl-[ACP] + NADP(+)</text>
        <dbReference type="Rhea" id="RHEA:41832"/>
        <dbReference type="Rhea" id="RHEA-COMP:9631"/>
        <dbReference type="Rhea" id="RHEA-COMP:9632"/>
        <dbReference type="ChEBI" id="CHEBI:15378"/>
        <dbReference type="ChEBI" id="CHEBI:57783"/>
        <dbReference type="ChEBI" id="CHEBI:58349"/>
        <dbReference type="ChEBI" id="CHEBI:78458"/>
        <dbReference type="ChEBI" id="CHEBI:78459"/>
    </reaction>
    <physiologicalReaction direction="left-to-right" evidence="22">
        <dbReference type="Rhea" id="RHEA:41833"/>
    </physiologicalReaction>
</comment>
<comment type="catalytic activity">
    <reaction evidence="10">
        <text>(3R)-hydroxyoctadecanoyl-[ACP] = (2E)-octadecenoyl-[ACP] + H2O</text>
        <dbReference type="Rhea" id="RHEA:41924"/>
        <dbReference type="Rhea" id="RHEA-COMP:9654"/>
        <dbReference type="Rhea" id="RHEA-COMP:9655"/>
        <dbReference type="ChEBI" id="CHEBI:15377"/>
        <dbReference type="ChEBI" id="CHEBI:78488"/>
        <dbReference type="ChEBI" id="CHEBI:78489"/>
    </reaction>
    <physiologicalReaction direction="left-to-right" evidence="10">
        <dbReference type="Rhea" id="RHEA:41925"/>
    </physiologicalReaction>
</comment>
<evidence type="ECO:0000256" key="40">
    <source>
        <dbReference type="ARBA" id="ARBA00049422"/>
    </source>
</evidence>
<evidence type="ECO:0000256" key="15">
    <source>
        <dbReference type="ARBA" id="ARBA00047394"/>
    </source>
</evidence>
<dbReference type="Gene3D" id="3.90.180.10">
    <property type="entry name" value="Medium-chain alcohol dehydrogenases, catalytic domain"/>
    <property type="match status" value="1"/>
</dbReference>
<evidence type="ECO:0000256" key="20">
    <source>
        <dbReference type="ARBA" id="ARBA00047578"/>
    </source>
</evidence>
<dbReference type="SMART" id="SM00825">
    <property type="entry name" value="PKS_KS"/>
    <property type="match status" value="1"/>
</dbReference>
<dbReference type="GO" id="GO:0006633">
    <property type="term" value="P:fatty acid biosynthetic process"/>
    <property type="evidence" value="ECO:0007669"/>
    <property type="project" value="TreeGrafter"/>
</dbReference>
<comment type="catalytic activity">
    <reaction evidence="24">
        <text>acetyl-[ACP] + malonyl-[ACP] + H(+) = 3-oxobutanoyl-[ACP] + holo-[ACP] + CO2</text>
        <dbReference type="Rhea" id="RHEA:41800"/>
        <dbReference type="Rhea" id="RHEA-COMP:9621"/>
        <dbReference type="Rhea" id="RHEA-COMP:9623"/>
        <dbReference type="Rhea" id="RHEA-COMP:9625"/>
        <dbReference type="Rhea" id="RHEA-COMP:9685"/>
        <dbReference type="ChEBI" id="CHEBI:15378"/>
        <dbReference type="ChEBI" id="CHEBI:16526"/>
        <dbReference type="ChEBI" id="CHEBI:64479"/>
        <dbReference type="ChEBI" id="CHEBI:78446"/>
        <dbReference type="ChEBI" id="CHEBI:78449"/>
        <dbReference type="ChEBI" id="CHEBI:78450"/>
    </reaction>
    <physiologicalReaction direction="left-to-right" evidence="24">
        <dbReference type="Rhea" id="RHEA:41801"/>
    </physiologicalReaction>
</comment>
<evidence type="ECO:0000256" key="2">
    <source>
        <dbReference type="ARBA" id="ARBA00022799"/>
    </source>
</evidence>
<dbReference type="SUPFAM" id="SSF55048">
    <property type="entry name" value="Probable ACP-binding domain of malonyl-CoA ACP transacylase"/>
    <property type="match status" value="1"/>
</dbReference>
<comment type="catalytic activity">
    <reaction evidence="23">
        <text>3-oxobutanoyl-[ACP] + NADPH + H(+) = (3R)-hydroxybutanoyl-[ACP] + NADP(+)</text>
        <dbReference type="Rhea" id="RHEA:41804"/>
        <dbReference type="Rhea" id="RHEA-COMP:9625"/>
        <dbReference type="Rhea" id="RHEA-COMP:9626"/>
        <dbReference type="ChEBI" id="CHEBI:15378"/>
        <dbReference type="ChEBI" id="CHEBI:57783"/>
        <dbReference type="ChEBI" id="CHEBI:58349"/>
        <dbReference type="ChEBI" id="CHEBI:78450"/>
        <dbReference type="ChEBI" id="CHEBI:78451"/>
    </reaction>
    <physiologicalReaction direction="left-to-right" evidence="23">
        <dbReference type="Rhea" id="RHEA:41805"/>
    </physiologicalReaction>
</comment>
<comment type="pathway">
    <text evidence="1">Lipid metabolism.</text>
</comment>
<dbReference type="Pfam" id="PF13602">
    <property type="entry name" value="ADH_zinc_N_2"/>
    <property type="match status" value="1"/>
</dbReference>
<comment type="catalytic activity">
    <reaction evidence="38">
        <text>3-oxododecanoyl-[ACP] + NADPH + H(+) = (3R)-hydroxydodecanoyl-[ACP] + NADP(+)</text>
        <dbReference type="Rhea" id="RHEA:41872"/>
        <dbReference type="Rhea" id="RHEA-COMP:9641"/>
        <dbReference type="Rhea" id="RHEA-COMP:9642"/>
        <dbReference type="ChEBI" id="CHEBI:15378"/>
        <dbReference type="ChEBI" id="CHEBI:57783"/>
        <dbReference type="ChEBI" id="CHEBI:58349"/>
        <dbReference type="ChEBI" id="CHEBI:78469"/>
        <dbReference type="ChEBI" id="CHEBI:78470"/>
    </reaction>
    <physiologicalReaction direction="left-to-right" evidence="38">
        <dbReference type="Rhea" id="RHEA:41873"/>
    </physiologicalReaction>
</comment>
<dbReference type="InterPro" id="IPR011032">
    <property type="entry name" value="GroES-like_sf"/>
</dbReference>
<evidence type="ECO:0000313" key="45">
    <source>
        <dbReference type="RefSeq" id="XP_013162843.1"/>
    </source>
</evidence>
<protein>
    <submittedName>
        <fullName evidence="45">Fatty acid synthase-like isoform X1</fullName>
    </submittedName>
</protein>
<dbReference type="PROSITE" id="PS52004">
    <property type="entry name" value="KS3_2"/>
    <property type="match status" value="1"/>
</dbReference>
<dbReference type="CDD" id="cd00833">
    <property type="entry name" value="PKS"/>
    <property type="match status" value="1"/>
</dbReference>
<name>A0AAJ6Z0S2_PAPXU</name>
<evidence type="ECO:0000256" key="11">
    <source>
        <dbReference type="ARBA" id="ARBA00023401"/>
    </source>
</evidence>
<comment type="catalytic activity">
    <reaction evidence="32">
        <text>holo-[ACP] + acetyl-CoA = acetyl-[ACP] + CoA</text>
        <dbReference type="Rhea" id="RHEA:41788"/>
        <dbReference type="Rhea" id="RHEA-COMP:9621"/>
        <dbReference type="Rhea" id="RHEA-COMP:9685"/>
        <dbReference type="ChEBI" id="CHEBI:57287"/>
        <dbReference type="ChEBI" id="CHEBI:57288"/>
        <dbReference type="ChEBI" id="CHEBI:64479"/>
        <dbReference type="ChEBI" id="CHEBI:78446"/>
        <dbReference type="EC" id="2.3.1.38"/>
    </reaction>
    <physiologicalReaction direction="left-to-right" evidence="32">
        <dbReference type="Rhea" id="RHEA:41789"/>
    </physiologicalReaction>
</comment>
<dbReference type="SUPFAM" id="SSF51735">
    <property type="entry name" value="NAD(P)-binding Rossmann-fold domains"/>
    <property type="match status" value="1"/>
</dbReference>
<evidence type="ECO:0000256" key="5">
    <source>
        <dbReference type="ARBA" id="ARBA00023351"/>
    </source>
</evidence>
<evidence type="ECO:0000256" key="10">
    <source>
        <dbReference type="ARBA" id="ARBA00023399"/>
    </source>
</evidence>
<gene>
    <name evidence="45" type="primary">LOC106114263</name>
</gene>
<comment type="catalytic activity">
    <reaction evidence="7">
        <text>(3R)-hydroxydecanoyl-[ACP] = (2E)-decenoyl-[ACP] + H2O</text>
        <dbReference type="Rhea" id="RHEA:41860"/>
        <dbReference type="Rhea" id="RHEA-COMP:9638"/>
        <dbReference type="Rhea" id="RHEA-COMP:9639"/>
        <dbReference type="ChEBI" id="CHEBI:15377"/>
        <dbReference type="ChEBI" id="CHEBI:78466"/>
        <dbReference type="ChEBI" id="CHEBI:78467"/>
    </reaction>
    <physiologicalReaction direction="left-to-right" evidence="7">
        <dbReference type="Rhea" id="RHEA:41861"/>
    </physiologicalReaction>
</comment>
<dbReference type="CDD" id="cd05195">
    <property type="entry name" value="enoyl_red"/>
    <property type="match status" value="1"/>
</dbReference>
<evidence type="ECO:0000256" key="13">
    <source>
        <dbReference type="ARBA" id="ARBA00023442"/>
    </source>
</evidence>
<dbReference type="InterPro" id="IPR016039">
    <property type="entry name" value="Thiolase-like"/>
</dbReference>
<dbReference type="SUPFAM" id="SSF52151">
    <property type="entry name" value="FabD/lysophospholipase-like"/>
    <property type="match status" value="1"/>
</dbReference>
<comment type="function">
    <text evidence="13">Fatty acid synthetase is a multifunctional enzyme that catalyzes the de novo biosynthesis of long-chain saturated fatty acids starting from acetyl-CoA and malonyl-CoA in the presence of NADPH. This multifunctional protein contains 7 catalytic activities and a site for the binding of the prosthetic group 4'-phosphopantetheine of the acyl carrier protein ([ACP]) domain.</text>
</comment>
<evidence type="ECO:0000256" key="35">
    <source>
        <dbReference type="ARBA" id="ARBA00049019"/>
    </source>
</evidence>
<comment type="catalytic activity">
    <reaction evidence="6">
        <text>(3R)-hydroxyhexanoyl-[ACP] = (2E)-hexenoyl-[ACP] + H2O</text>
        <dbReference type="Rhea" id="RHEA:41828"/>
        <dbReference type="Rhea" id="RHEA-COMP:9630"/>
        <dbReference type="Rhea" id="RHEA-COMP:9631"/>
        <dbReference type="ChEBI" id="CHEBI:15377"/>
        <dbReference type="ChEBI" id="CHEBI:78457"/>
        <dbReference type="ChEBI" id="CHEBI:78458"/>
    </reaction>
    <physiologicalReaction direction="left-to-right" evidence="6">
        <dbReference type="Rhea" id="RHEA:41829"/>
    </physiologicalReaction>
</comment>
<dbReference type="RefSeq" id="XP_013162843.1">
    <property type="nucleotide sequence ID" value="XM_013307389.1"/>
</dbReference>
<evidence type="ECO:0000256" key="33">
    <source>
        <dbReference type="ARBA" id="ARBA00048704"/>
    </source>
</evidence>
<comment type="catalytic activity">
    <reaction evidence="4">
        <text>(3R)-hydroxyoctanoyl-[ACP] = (2E)-octenoyl-[ACP] + H2O</text>
        <dbReference type="Rhea" id="RHEA:41844"/>
        <dbReference type="Rhea" id="RHEA-COMP:9634"/>
        <dbReference type="Rhea" id="RHEA-COMP:9635"/>
        <dbReference type="ChEBI" id="CHEBI:15377"/>
        <dbReference type="ChEBI" id="CHEBI:78461"/>
        <dbReference type="ChEBI" id="CHEBI:78462"/>
    </reaction>
    <physiologicalReaction direction="left-to-right" evidence="4">
        <dbReference type="Rhea" id="RHEA:41845"/>
    </physiologicalReaction>
</comment>
<comment type="catalytic activity">
    <reaction evidence="11">
        <text>(3R)-hydroxyhexadecanoyl-[ACP] = (2E)-hexadecenoyl-[ACP] + H2O</text>
        <dbReference type="Rhea" id="RHEA:41908"/>
        <dbReference type="Rhea" id="RHEA-COMP:9650"/>
        <dbReference type="Rhea" id="RHEA-COMP:9651"/>
        <dbReference type="ChEBI" id="CHEBI:15377"/>
        <dbReference type="ChEBI" id="CHEBI:78480"/>
        <dbReference type="ChEBI" id="CHEBI:78481"/>
    </reaction>
    <physiologicalReaction direction="left-to-right" evidence="11">
        <dbReference type="Rhea" id="RHEA:41909"/>
    </physiologicalReaction>
</comment>
<dbReference type="GO" id="GO:0141148">
    <property type="term" value="F:enoyl-[acyl-carrier-protein] reductase (NADPH) activity"/>
    <property type="evidence" value="ECO:0007669"/>
    <property type="project" value="UniProtKB-EC"/>
</dbReference>
<comment type="catalytic activity">
    <reaction evidence="39">
        <text>3-oxohexadecanoyl-[ACP] + NADPH + H(+) = (3R)-hydroxyhexadecanoyl-[ACP] + NADP(+)</text>
        <dbReference type="Rhea" id="RHEA:41904"/>
        <dbReference type="Rhea" id="RHEA-COMP:9649"/>
        <dbReference type="Rhea" id="RHEA-COMP:9650"/>
        <dbReference type="ChEBI" id="CHEBI:15378"/>
        <dbReference type="ChEBI" id="CHEBI:57783"/>
        <dbReference type="ChEBI" id="CHEBI:58349"/>
        <dbReference type="ChEBI" id="CHEBI:78478"/>
        <dbReference type="ChEBI" id="CHEBI:78480"/>
    </reaction>
    <physiologicalReaction direction="left-to-right" evidence="39">
        <dbReference type="Rhea" id="RHEA:41905"/>
    </physiologicalReaction>
</comment>
<evidence type="ECO:0000256" key="42">
    <source>
        <dbReference type="ARBA" id="ARBA00049521"/>
    </source>
</evidence>
<keyword evidence="3" id="KW-0663">Pyridoxal phosphate</keyword>
<comment type="catalytic activity">
    <reaction evidence="14">
        <text>3-oxooctadecanoyl-[ACP] + NADPH + H(+) = (3R)-hydroxyoctadecanoyl-[ACP] + NADP(+)</text>
        <dbReference type="Rhea" id="RHEA:41920"/>
        <dbReference type="Rhea" id="RHEA-COMP:9653"/>
        <dbReference type="Rhea" id="RHEA-COMP:9654"/>
        <dbReference type="ChEBI" id="CHEBI:15378"/>
        <dbReference type="ChEBI" id="CHEBI:57783"/>
        <dbReference type="ChEBI" id="CHEBI:58349"/>
        <dbReference type="ChEBI" id="CHEBI:78487"/>
        <dbReference type="ChEBI" id="CHEBI:78488"/>
    </reaction>
    <physiologicalReaction direction="left-to-right" evidence="14">
        <dbReference type="Rhea" id="RHEA:41921"/>
    </physiologicalReaction>
</comment>
<dbReference type="PANTHER" id="PTHR43775:SF23">
    <property type="entry name" value="FATTY ACID SYNTHASE 3"/>
    <property type="match status" value="1"/>
</dbReference>
<evidence type="ECO:0000256" key="25">
    <source>
        <dbReference type="ARBA" id="ARBA00048051"/>
    </source>
</evidence>
<dbReference type="InterPro" id="IPR042104">
    <property type="entry name" value="PKS_dehydratase_sf"/>
</dbReference>
<evidence type="ECO:0000256" key="37">
    <source>
        <dbReference type="ARBA" id="ARBA00049171"/>
    </source>
</evidence>
<comment type="catalytic activity">
    <reaction evidence="33">
        <text>hexadecanoyl-[ACP] + H2O = hexadecanoate + holo-[ACP] + H(+)</text>
        <dbReference type="Rhea" id="RHEA:41932"/>
        <dbReference type="Rhea" id="RHEA-COMP:9652"/>
        <dbReference type="Rhea" id="RHEA-COMP:9685"/>
        <dbReference type="ChEBI" id="CHEBI:7896"/>
        <dbReference type="ChEBI" id="CHEBI:15377"/>
        <dbReference type="ChEBI" id="CHEBI:15378"/>
        <dbReference type="ChEBI" id="CHEBI:64479"/>
        <dbReference type="ChEBI" id="CHEBI:78483"/>
        <dbReference type="EC" id="3.1.2.14"/>
    </reaction>
    <physiologicalReaction direction="left-to-right" evidence="33">
        <dbReference type="Rhea" id="RHEA:41933"/>
    </physiologicalReaction>
</comment>
<dbReference type="Proteomes" id="UP000694872">
    <property type="component" value="Unplaced"/>
</dbReference>
<dbReference type="InterPro" id="IPR036291">
    <property type="entry name" value="NAD(P)-bd_dom_sf"/>
</dbReference>
<dbReference type="InterPro" id="IPR001227">
    <property type="entry name" value="Ac_transferase_dom_sf"/>
</dbReference>
<comment type="catalytic activity">
    <reaction evidence="8">
        <text>a (3R)-hydroxyacyl-[ACP] = a (2E)-enoyl-[ACP] + H2O</text>
        <dbReference type="Rhea" id="RHEA:13097"/>
        <dbReference type="Rhea" id="RHEA-COMP:9925"/>
        <dbReference type="Rhea" id="RHEA-COMP:9945"/>
        <dbReference type="ChEBI" id="CHEBI:15377"/>
        <dbReference type="ChEBI" id="CHEBI:78784"/>
        <dbReference type="ChEBI" id="CHEBI:78827"/>
        <dbReference type="EC" id="4.2.1.59"/>
    </reaction>
    <physiologicalReaction direction="left-to-right" evidence="8">
        <dbReference type="Rhea" id="RHEA:13098"/>
    </physiologicalReaction>
</comment>
<evidence type="ECO:0000256" key="12">
    <source>
        <dbReference type="ARBA" id="ARBA00023402"/>
    </source>
</evidence>
<comment type="catalytic activity">
    <reaction evidence="29">
        <text>a fatty acyl-[ACP] + malonyl-[ACP] + H(+) = a 3-oxoacyl-[ACP] + holo-[ACP] + CO2</text>
        <dbReference type="Rhea" id="RHEA:22836"/>
        <dbReference type="Rhea" id="RHEA-COMP:9623"/>
        <dbReference type="Rhea" id="RHEA-COMP:9685"/>
        <dbReference type="Rhea" id="RHEA-COMP:9916"/>
        <dbReference type="Rhea" id="RHEA-COMP:14125"/>
        <dbReference type="ChEBI" id="CHEBI:15378"/>
        <dbReference type="ChEBI" id="CHEBI:16526"/>
        <dbReference type="ChEBI" id="CHEBI:64479"/>
        <dbReference type="ChEBI" id="CHEBI:78449"/>
        <dbReference type="ChEBI" id="CHEBI:78776"/>
        <dbReference type="ChEBI" id="CHEBI:138651"/>
        <dbReference type="EC" id="2.3.1.41"/>
    </reaction>
    <physiologicalReaction direction="left-to-right" evidence="29">
        <dbReference type="Rhea" id="RHEA:22837"/>
    </physiologicalReaction>
</comment>
<dbReference type="GO" id="GO:0004316">
    <property type="term" value="F:3-oxoacyl-[acyl-carrier-protein] reductase (NADPH) activity"/>
    <property type="evidence" value="ECO:0007669"/>
    <property type="project" value="UniProtKB-EC"/>
</dbReference>
<evidence type="ECO:0000256" key="28">
    <source>
        <dbReference type="ARBA" id="ARBA00048420"/>
    </source>
</evidence>
<evidence type="ECO:0000256" key="16">
    <source>
        <dbReference type="ARBA" id="ARBA00047400"/>
    </source>
</evidence>
<dbReference type="GeneID" id="106114263"/>
<evidence type="ECO:0000256" key="23">
    <source>
        <dbReference type="ARBA" id="ARBA00047953"/>
    </source>
</evidence>
<dbReference type="Pfam" id="PF00698">
    <property type="entry name" value="Acyl_transf_1"/>
    <property type="match status" value="1"/>
</dbReference>
<comment type="catalytic activity">
    <reaction evidence="27">
        <text>tetradecanoyl-[ACP] + H2O = tetradecanoate + holo-[ACP] + H(+)</text>
        <dbReference type="Rhea" id="RHEA:30123"/>
        <dbReference type="Rhea" id="RHEA-COMP:9648"/>
        <dbReference type="Rhea" id="RHEA-COMP:9685"/>
        <dbReference type="ChEBI" id="CHEBI:15377"/>
        <dbReference type="ChEBI" id="CHEBI:15378"/>
        <dbReference type="ChEBI" id="CHEBI:30807"/>
        <dbReference type="ChEBI" id="CHEBI:64479"/>
        <dbReference type="ChEBI" id="CHEBI:78477"/>
        <dbReference type="EC" id="3.1.2.14"/>
    </reaction>
    <physiologicalReaction direction="left-to-right" evidence="27">
        <dbReference type="Rhea" id="RHEA:30124"/>
    </physiologicalReaction>
</comment>
<dbReference type="SUPFAM" id="SSF53474">
    <property type="entry name" value="alpha/beta-Hydrolases"/>
    <property type="match status" value="1"/>
</dbReference>
<evidence type="ECO:0000256" key="34">
    <source>
        <dbReference type="ARBA" id="ARBA00048935"/>
    </source>
</evidence>
<dbReference type="SUPFAM" id="SSF50129">
    <property type="entry name" value="GroES-like"/>
    <property type="match status" value="1"/>
</dbReference>
<evidence type="ECO:0000256" key="7">
    <source>
        <dbReference type="ARBA" id="ARBA00023388"/>
    </source>
</evidence>
<dbReference type="GO" id="GO:0004313">
    <property type="term" value="F:[acyl-carrier-protein] S-acetyltransferase activity"/>
    <property type="evidence" value="ECO:0007669"/>
    <property type="project" value="UniProtKB-EC"/>
</dbReference>
<comment type="catalytic activity">
    <reaction evidence="16">
        <text>a (3R)-hydroxyacyl-[ACP] + NADP(+) = a 3-oxoacyl-[ACP] + NADPH + H(+)</text>
        <dbReference type="Rhea" id="RHEA:17397"/>
        <dbReference type="Rhea" id="RHEA-COMP:9916"/>
        <dbReference type="Rhea" id="RHEA-COMP:9945"/>
        <dbReference type="ChEBI" id="CHEBI:15378"/>
        <dbReference type="ChEBI" id="CHEBI:57783"/>
        <dbReference type="ChEBI" id="CHEBI:58349"/>
        <dbReference type="ChEBI" id="CHEBI:78776"/>
        <dbReference type="ChEBI" id="CHEBI:78827"/>
        <dbReference type="EC" id="1.1.1.100"/>
    </reaction>
    <physiologicalReaction direction="right-to-left" evidence="16">
        <dbReference type="Rhea" id="RHEA:17399"/>
    </physiologicalReaction>
</comment>
<comment type="catalytic activity">
    <reaction evidence="20">
        <text>dodecanoyl-[ACP] + malonyl-[ACP] + H(+) = 3-oxotetradecanoyl-[ACP] + holo-[ACP] + CO2</text>
        <dbReference type="Rhea" id="RHEA:41884"/>
        <dbReference type="Rhea" id="RHEA-COMP:9623"/>
        <dbReference type="Rhea" id="RHEA-COMP:9644"/>
        <dbReference type="Rhea" id="RHEA-COMP:9645"/>
        <dbReference type="Rhea" id="RHEA-COMP:9685"/>
        <dbReference type="ChEBI" id="CHEBI:15378"/>
        <dbReference type="ChEBI" id="CHEBI:16526"/>
        <dbReference type="ChEBI" id="CHEBI:64479"/>
        <dbReference type="ChEBI" id="CHEBI:65264"/>
        <dbReference type="ChEBI" id="CHEBI:78449"/>
        <dbReference type="ChEBI" id="CHEBI:78473"/>
    </reaction>
    <physiologicalReaction direction="left-to-right" evidence="20">
        <dbReference type="Rhea" id="RHEA:41885"/>
    </physiologicalReaction>
</comment>
<dbReference type="Gene3D" id="3.30.70.3290">
    <property type="match status" value="1"/>
</dbReference>
<comment type="catalytic activity">
    <reaction evidence="34">
        <text>3-oxotetradecanoyl-[ACP] + NADPH + H(+) = (3R)-hydroxytetradecanoyl-[ACP] + NADP(+)</text>
        <dbReference type="Rhea" id="RHEA:41888"/>
        <dbReference type="Rhea" id="RHEA-COMP:9645"/>
        <dbReference type="Rhea" id="RHEA-COMP:9646"/>
        <dbReference type="ChEBI" id="CHEBI:15378"/>
        <dbReference type="ChEBI" id="CHEBI:57783"/>
        <dbReference type="ChEBI" id="CHEBI:58349"/>
        <dbReference type="ChEBI" id="CHEBI:78473"/>
        <dbReference type="ChEBI" id="CHEBI:78474"/>
    </reaction>
    <physiologicalReaction direction="left-to-right" evidence="34">
        <dbReference type="Rhea" id="RHEA:41889"/>
    </physiologicalReaction>
</comment>
<comment type="catalytic activity">
    <reaction evidence="43">
        <text>octanoyl-[ACP] + malonyl-[ACP] + H(+) = 3-oxodecanoyl-[ACP] + holo-[ACP] + CO2</text>
        <dbReference type="Rhea" id="RHEA:41852"/>
        <dbReference type="Rhea" id="RHEA-COMP:9623"/>
        <dbReference type="Rhea" id="RHEA-COMP:9636"/>
        <dbReference type="Rhea" id="RHEA-COMP:9637"/>
        <dbReference type="Rhea" id="RHEA-COMP:9685"/>
        <dbReference type="ChEBI" id="CHEBI:15378"/>
        <dbReference type="ChEBI" id="CHEBI:16526"/>
        <dbReference type="ChEBI" id="CHEBI:64479"/>
        <dbReference type="ChEBI" id="CHEBI:78449"/>
        <dbReference type="ChEBI" id="CHEBI:78463"/>
        <dbReference type="ChEBI" id="CHEBI:78464"/>
    </reaction>
    <physiologicalReaction direction="left-to-right" evidence="43">
        <dbReference type="Rhea" id="RHEA:41853"/>
    </physiologicalReaction>
</comment>
<evidence type="ECO:0000256" key="14">
    <source>
        <dbReference type="ARBA" id="ARBA00047300"/>
    </source>
</evidence>
<comment type="catalytic activity">
    <reaction evidence="40">
        <text>3-oxooctanoyl-[ACP] + NADPH + H(+) = (3R)-hydroxyoctanoyl-[ACP] + NADP(+)</text>
        <dbReference type="Rhea" id="RHEA:41840"/>
        <dbReference type="Rhea" id="RHEA-COMP:9633"/>
        <dbReference type="Rhea" id="RHEA-COMP:9634"/>
        <dbReference type="ChEBI" id="CHEBI:15378"/>
        <dbReference type="ChEBI" id="CHEBI:57783"/>
        <dbReference type="ChEBI" id="CHEBI:58349"/>
        <dbReference type="ChEBI" id="CHEBI:78460"/>
        <dbReference type="ChEBI" id="CHEBI:78461"/>
    </reaction>
    <physiologicalReaction direction="left-to-right" evidence="40">
        <dbReference type="Rhea" id="RHEA:41841"/>
    </physiologicalReaction>
</comment>
<dbReference type="InterPro" id="IPR029058">
    <property type="entry name" value="AB_hydrolase_fold"/>
</dbReference>
<evidence type="ECO:0000256" key="38">
    <source>
        <dbReference type="ARBA" id="ARBA00049263"/>
    </source>
</evidence>
<evidence type="ECO:0000256" key="22">
    <source>
        <dbReference type="ARBA" id="ARBA00047897"/>
    </source>
</evidence>
<dbReference type="InterPro" id="IPR014043">
    <property type="entry name" value="Acyl_transferase_dom"/>
</dbReference>